<keyword evidence="5" id="KW-1185">Reference proteome</keyword>
<name>A0ABP6ZR66_9ACTN</name>
<comment type="caution">
    <text evidence="4">The sequence shown here is derived from an EMBL/GenBank/DDBJ whole genome shotgun (WGS) entry which is preliminary data.</text>
</comment>
<dbReference type="SUPFAM" id="SSF52540">
    <property type="entry name" value="P-loop containing nucleoside triphosphate hydrolases"/>
    <property type="match status" value="1"/>
</dbReference>
<protein>
    <recommendedName>
        <fullName evidence="6">MinD-like ATPase involved in chromosome partitioning or flagellar assembly</fullName>
    </recommendedName>
</protein>
<proteinExistence type="predicted"/>
<dbReference type="PANTHER" id="PTHR43384:SF6">
    <property type="entry name" value="SEPTUM SITE-DETERMINING PROTEIN MIND HOMOLOG, CHLOROPLASTIC"/>
    <property type="match status" value="1"/>
</dbReference>
<gene>
    <name evidence="4" type="ORF">GCM10022236_13040</name>
</gene>
<evidence type="ECO:0000256" key="1">
    <source>
        <dbReference type="ARBA" id="ARBA00022741"/>
    </source>
</evidence>
<accession>A0ABP6ZR66</accession>
<sequence length="320" mass="34456">MVGAVTETPAPVGYGARPVSVQLIRGRTLTQASDRPVPGRVVVAPPIPARDPNAADRLSLKHWPRGHRILVCSLTGGTGRTTIAALIAVTLAGQPYAAHWPAALLVDGDPRRFDPAWPPHIDRSELAPGAFGSQVCRQSTPAGYEVLHLCDPGRGLRRWDVSSAAVAAVENNYGPVIIDNPCGLPSESLWTRTTGCSVVLVVRADRDSLTTAAQALVWMHDRHQVSKHQVIVVVNRGVGARTGRFIAAASALAIRCHGLHQLPAHPGLGPGLTPPYARPVPDRLRLRLAQICLDIWHTTQTTDTDRDARPDRADQPQENR</sequence>
<evidence type="ECO:0000256" key="2">
    <source>
        <dbReference type="ARBA" id="ARBA00022840"/>
    </source>
</evidence>
<organism evidence="4 5">
    <name type="scientific">Microlunatus ginsengisoli</name>
    <dbReference type="NCBI Taxonomy" id="363863"/>
    <lineage>
        <taxon>Bacteria</taxon>
        <taxon>Bacillati</taxon>
        <taxon>Actinomycetota</taxon>
        <taxon>Actinomycetes</taxon>
        <taxon>Propionibacteriales</taxon>
        <taxon>Propionibacteriaceae</taxon>
        <taxon>Microlunatus</taxon>
    </lineage>
</organism>
<evidence type="ECO:0008006" key="6">
    <source>
        <dbReference type="Google" id="ProtNLM"/>
    </source>
</evidence>
<keyword evidence="1" id="KW-0547">Nucleotide-binding</keyword>
<dbReference type="PANTHER" id="PTHR43384">
    <property type="entry name" value="SEPTUM SITE-DETERMINING PROTEIN MIND HOMOLOG, CHLOROPLASTIC-RELATED"/>
    <property type="match status" value="1"/>
</dbReference>
<evidence type="ECO:0000313" key="4">
    <source>
        <dbReference type="EMBL" id="GAA3612674.1"/>
    </source>
</evidence>
<dbReference type="InterPro" id="IPR027417">
    <property type="entry name" value="P-loop_NTPase"/>
</dbReference>
<dbReference type="Gene3D" id="3.40.50.300">
    <property type="entry name" value="P-loop containing nucleotide triphosphate hydrolases"/>
    <property type="match status" value="1"/>
</dbReference>
<keyword evidence="2" id="KW-0067">ATP-binding</keyword>
<dbReference type="Proteomes" id="UP001501490">
    <property type="component" value="Unassembled WGS sequence"/>
</dbReference>
<dbReference type="RefSeq" id="WP_344802593.1">
    <property type="nucleotide sequence ID" value="NZ_BAABAB010000009.1"/>
</dbReference>
<feature type="compositionally biased region" description="Basic and acidic residues" evidence="3">
    <location>
        <begin position="303"/>
        <end position="320"/>
    </location>
</feature>
<dbReference type="EMBL" id="BAABAB010000009">
    <property type="protein sequence ID" value="GAA3612674.1"/>
    <property type="molecule type" value="Genomic_DNA"/>
</dbReference>
<evidence type="ECO:0000256" key="3">
    <source>
        <dbReference type="SAM" id="MobiDB-lite"/>
    </source>
</evidence>
<dbReference type="InterPro" id="IPR050625">
    <property type="entry name" value="ParA/MinD_ATPase"/>
</dbReference>
<feature type="region of interest" description="Disordered" evidence="3">
    <location>
        <begin position="301"/>
        <end position="320"/>
    </location>
</feature>
<evidence type="ECO:0000313" key="5">
    <source>
        <dbReference type="Proteomes" id="UP001501490"/>
    </source>
</evidence>
<reference evidence="5" key="1">
    <citation type="journal article" date="2019" name="Int. J. Syst. Evol. Microbiol.">
        <title>The Global Catalogue of Microorganisms (GCM) 10K type strain sequencing project: providing services to taxonomists for standard genome sequencing and annotation.</title>
        <authorList>
            <consortium name="The Broad Institute Genomics Platform"/>
            <consortium name="The Broad Institute Genome Sequencing Center for Infectious Disease"/>
            <person name="Wu L."/>
            <person name="Ma J."/>
        </authorList>
    </citation>
    <scope>NUCLEOTIDE SEQUENCE [LARGE SCALE GENOMIC DNA]</scope>
    <source>
        <strain evidence="5">JCM 16929</strain>
    </source>
</reference>